<evidence type="ECO:0000313" key="1">
    <source>
        <dbReference type="EMBL" id="KAF2652084.1"/>
    </source>
</evidence>
<organism evidence="1 2">
    <name type="scientific">Lophiostoma macrostomum CBS 122681</name>
    <dbReference type="NCBI Taxonomy" id="1314788"/>
    <lineage>
        <taxon>Eukaryota</taxon>
        <taxon>Fungi</taxon>
        <taxon>Dikarya</taxon>
        <taxon>Ascomycota</taxon>
        <taxon>Pezizomycotina</taxon>
        <taxon>Dothideomycetes</taxon>
        <taxon>Pleosporomycetidae</taxon>
        <taxon>Pleosporales</taxon>
        <taxon>Lophiostomataceae</taxon>
        <taxon>Lophiostoma</taxon>
    </lineage>
</organism>
<dbReference type="EMBL" id="MU004410">
    <property type="protein sequence ID" value="KAF2652084.1"/>
    <property type="molecule type" value="Genomic_DNA"/>
</dbReference>
<accession>A0A6A6T0L1</accession>
<name>A0A6A6T0L1_9PLEO</name>
<protein>
    <submittedName>
        <fullName evidence="1">Uncharacterized protein</fullName>
    </submittedName>
</protein>
<dbReference type="Proteomes" id="UP000799324">
    <property type="component" value="Unassembled WGS sequence"/>
</dbReference>
<evidence type="ECO:0000313" key="2">
    <source>
        <dbReference type="Proteomes" id="UP000799324"/>
    </source>
</evidence>
<reference evidence="1" key="1">
    <citation type="journal article" date="2020" name="Stud. Mycol.">
        <title>101 Dothideomycetes genomes: a test case for predicting lifestyles and emergence of pathogens.</title>
        <authorList>
            <person name="Haridas S."/>
            <person name="Albert R."/>
            <person name="Binder M."/>
            <person name="Bloem J."/>
            <person name="Labutti K."/>
            <person name="Salamov A."/>
            <person name="Andreopoulos B."/>
            <person name="Baker S."/>
            <person name="Barry K."/>
            <person name="Bills G."/>
            <person name="Bluhm B."/>
            <person name="Cannon C."/>
            <person name="Castanera R."/>
            <person name="Culley D."/>
            <person name="Daum C."/>
            <person name="Ezra D."/>
            <person name="Gonzalez J."/>
            <person name="Henrissat B."/>
            <person name="Kuo A."/>
            <person name="Liang C."/>
            <person name="Lipzen A."/>
            <person name="Lutzoni F."/>
            <person name="Magnuson J."/>
            <person name="Mondo S."/>
            <person name="Nolan M."/>
            <person name="Ohm R."/>
            <person name="Pangilinan J."/>
            <person name="Park H.-J."/>
            <person name="Ramirez L."/>
            <person name="Alfaro M."/>
            <person name="Sun H."/>
            <person name="Tritt A."/>
            <person name="Yoshinaga Y."/>
            <person name="Zwiers L.-H."/>
            <person name="Turgeon B."/>
            <person name="Goodwin S."/>
            <person name="Spatafora J."/>
            <person name="Crous P."/>
            <person name="Grigoriev I."/>
        </authorList>
    </citation>
    <scope>NUCLEOTIDE SEQUENCE</scope>
    <source>
        <strain evidence="1">CBS 122681</strain>
    </source>
</reference>
<sequence length="184" mass="20661">MRRNCMYLWRSGSLGRLSIFGVTPFRSLQNRTGSNRSSLPVSSTAFYYNSMGSSPYRELTSVHFTNMHRVRMDIVFFRDSRARLLAERSETKVVRATNMIQRHIAFPERFPFVISSAKLDCIVCATKDTWTSVCGSGWHPCAASGVSFRKCELSNGDDTKVHPWVLSTHGNAPCASPGRRVVSS</sequence>
<gene>
    <name evidence="1" type="ORF">K491DRAFT_68678</name>
</gene>
<proteinExistence type="predicted"/>
<dbReference type="AlphaFoldDB" id="A0A6A6T0L1"/>
<keyword evidence="2" id="KW-1185">Reference proteome</keyword>